<accession>A0A2T1GB81</accession>
<evidence type="ECO:0000313" key="2">
    <source>
        <dbReference type="Proteomes" id="UP000238937"/>
    </source>
</evidence>
<dbReference type="OrthoDB" id="507320at2"/>
<protein>
    <recommendedName>
        <fullName evidence="3">DUF4351 domain-containing protein</fullName>
    </recommendedName>
</protein>
<comment type="caution">
    <text evidence="1">The sequence shown here is derived from an EMBL/GenBank/DDBJ whole genome shotgun (WGS) entry which is preliminary data.</text>
</comment>
<organism evidence="1 2">
    <name type="scientific">Chamaesiphon polymorphus CCALA 037</name>
    <dbReference type="NCBI Taxonomy" id="2107692"/>
    <lineage>
        <taxon>Bacteria</taxon>
        <taxon>Bacillati</taxon>
        <taxon>Cyanobacteriota</taxon>
        <taxon>Cyanophyceae</taxon>
        <taxon>Gomontiellales</taxon>
        <taxon>Chamaesiphonaceae</taxon>
        <taxon>Chamaesiphon</taxon>
    </lineage>
</organism>
<sequence>MPERSRFHMTDKPHHPHDKFVKAIFPLLFPAQIEDTQRAVRLKEELFIDIFYKSLTNPNPINPRQEQLLGMLGRMMKIHPTIIVEHYSRYLKPEHIDSCIFRKQVYWYGENDTRTERSGDLRLDKNTANLPTPLSPDMPFTWILTSQCGNNLLHRTRAEPDPIFGKHVYRLDPQTGIGIVVLEKLAYSEDTMLLKLLSNNPDTVLKAYRDIDRLSPDLPLANDIISACNEYCIHIQGLTTTASLDLQEINTMSILQREPAYQKRVKELQAEGEARGEARGKLETAKKLLSAKFGQVSPEIEARLVSMTADELDDLLIRSLEWSTSKSLLEI</sequence>
<dbReference type="Proteomes" id="UP000238937">
    <property type="component" value="Unassembled WGS sequence"/>
</dbReference>
<proteinExistence type="predicted"/>
<evidence type="ECO:0000313" key="1">
    <source>
        <dbReference type="EMBL" id="PSB54476.1"/>
    </source>
</evidence>
<reference evidence="1 2" key="1">
    <citation type="submission" date="2018-03" db="EMBL/GenBank/DDBJ databases">
        <title>The ancient ancestry and fast evolution of plastids.</title>
        <authorList>
            <person name="Moore K.R."/>
            <person name="Magnabosco C."/>
            <person name="Momper L."/>
            <person name="Gold D.A."/>
            <person name="Bosak T."/>
            <person name="Fournier G.P."/>
        </authorList>
    </citation>
    <scope>NUCLEOTIDE SEQUENCE [LARGE SCALE GENOMIC DNA]</scope>
    <source>
        <strain evidence="1 2">CCALA 037</strain>
    </source>
</reference>
<evidence type="ECO:0008006" key="3">
    <source>
        <dbReference type="Google" id="ProtNLM"/>
    </source>
</evidence>
<gene>
    <name evidence="1" type="ORF">C7B77_18055</name>
</gene>
<dbReference type="EMBL" id="PVWO01000256">
    <property type="protein sequence ID" value="PSB54476.1"/>
    <property type="molecule type" value="Genomic_DNA"/>
</dbReference>
<keyword evidence="2" id="KW-1185">Reference proteome</keyword>
<name>A0A2T1GB81_9CYAN</name>
<dbReference type="AlphaFoldDB" id="A0A2T1GB81"/>